<feature type="transmembrane region" description="Helical" evidence="8">
    <location>
        <begin position="30"/>
        <end position="58"/>
    </location>
</feature>
<comment type="subcellular location">
    <subcellularLocation>
        <location evidence="1 8">Cell membrane</location>
        <topology evidence="1 8">Multi-pass membrane protein</topology>
    </subcellularLocation>
</comment>
<accession>A0A238X8Q3</accession>
<keyword evidence="10" id="KW-1185">Reference proteome</keyword>
<sequence length="238" mass="24211">MTQALLVAGLALFVGAVVQGAAGYGMNLLAAPVLALVDASLVPVPLLLVSAVHAMLAVAREHRHTDWSGVGWAIAGRVPGVALGVLIVASLAPRPFSVVVGLSVLVCVLLSVTTWHPQPTPRALVLGGVAGGTFGTAATIGGPPIALLYQHQNGATIRSTMAVYFVCGSLLSLGGLALGGQIHSDPLVQAGTLLPFMLTGFVLSNPLRRFLDAGWMRPAVLLIATASALALLVRSLVG</sequence>
<evidence type="ECO:0000256" key="7">
    <source>
        <dbReference type="ARBA" id="ARBA00023136"/>
    </source>
</evidence>
<keyword evidence="5 8" id="KW-0812">Transmembrane</keyword>
<feature type="transmembrane region" description="Helical" evidence="8">
    <location>
        <begin position="219"/>
        <end position="237"/>
    </location>
</feature>
<evidence type="ECO:0000256" key="3">
    <source>
        <dbReference type="ARBA" id="ARBA00022448"/>
    </source>
</evidence>
<evidence type="ECO:0000256" key="2">
    <source>
        <dbReference type="ARBA" id="ARBA00009142"/>
    </source>
</evidence>
<reference evidence="10" key="1">
    <citation type="submission" date="2017-06" db="EMBL/GenBank/DDBJ databases">
        <authorList>
            <person name="Varghese N."/>
            <person name="Submissions S."/>
        </authorList>
    </citation>
    <scope>NUCLEOTIDE SEQUENCE [LARGE SCALE GENOMIC DNA]</scope>
    <source>
        <strain evidence="10">DSM 45207</strain>
    </source>
</reference>
<protein>
    <recommendedName>
        <fullName evidence="8">Probable membrane transporter protein</fullName>
    </recommendedName>
</protein>
<dbReference type="OrthoDB" id="5472127at2"/>
<dbReference type="EMBL" id="FZNW01000009">
    <property type="protein sequence ID" value="SNR54992.1"/>
    <property type="molecule type" value="Genomic_DNA"/>
</dbReference>
<organism evidence="9 10">
    <name type="scientific">Haloechinothrix alba</name>
    <dbReference type="NCBI Taxonomy" id="664784"/>
    <lineage>
        <taxon>Bacteria</taxon>
        <taxon>Bacillati</taxon>
        <taxon>Actinomycetota</taxon>
        <taxon>Actinomycetes</taxon>
        <taxon>Pseudonocardiales</taxon>
        <taxon>Pseudonocardiaceae</taxon>
        <taxon>Haloechinothrix</taxon>
    </lineage>
</organism>
<feature type="transmembrane region" description="Helical" evidence="8">
    <location>
        <begin position="123"/>
        <end position="149"/>
    </location>
</feature>
<dbReference type="Proteomes" id="UP000198348">
    <property type="component" value="Unassembled WGS sequence"/>
</dbReference>
<comment type="similarity">
    <text evidence="2 8">Belongs to the 4-toluene sulfonate uptake permease (TSUP) (TC 2.A.102) family.</text>
</comment>
<feature type="transmembrane region" description="Helical" evidence="8">
    <location>
        <begin position="70"/>
        <end position="92"/>
    </location>
</feature>
<dbReference type="InterPro" id="IPR002781">
    <property type="entry name" value="TM_pro_TauE-like"/>
</dbReference>
<dbReference type="RefSeq" id="WP_089301395.1">
    <property type="nucleotide sequence ID" value="NZ_FZNW01000009.1"/>
</dbReference>
<evidence type="ECO:0000256" key="6">
    <source>
        <dbReference type="ARBA" id="ARBA00022989"/>
    </source>
</evidence>
<proteinExistence type="inferred from homology"/>
<evidence type="ECO:0000256" key="1">
    <source>
        <dbReference type="ARBA" id="ARBA00004651"/>
    </source>
</evidence>
<evidence type="ECO:0000256" key="8">
    <source>
        <dbReference type="RuleBase" id="RU363041"/>
    </source>
</evidence>
<keyword evidence="7 8" id="KW-0472">Membrane</keyword>
<evidence type="ECO:0000313" key="9">
    <source>
        <dbReference type="EMBL" id="SNR54992.1"/>
    </source>
</evidence>
<keyword evidence="3" id="KW-0813">Transport</keyword>
<dbReference type="GO" id="GO:0005886">
    <property type="term" value="C:plasma membrane"/>
    <property type="evidence" value="ECO:0007669"/>
    <property type="project" value="UniProtKB-SubCell"/>
</dbReference>
<keyword evidence="6 8" id="KW-1133">Transmembrane helix</keyword>
<dbReference type="PANTHER" id="PTHR30269:SF37">
    <property type="entry name" value="MEMBRANE TRANSPORTER PROTEIN"/>
    <property type="match status" value="1"/>
</dbReference>
<keyword evidence="4 8" id="KW-1003">Cell membrane</keyword>
<dbReference type="PANTHER" id="PTHR30269">
    <property type="entry name" value="TRANSMEMBRANE PROTEIN YFCA"/>
    <property type="match status" value="1"/>
</dbReference>
<feature type="transmembrane region" description="Helical" evidence="8">
    <location>
        <begin position="161"/>
        <end position="180"/>
    </location>
</feature>
<evidence type="ECO:0000313" key="10">
    <source>
        <dbReference type="Proteomes" id="UP000198348"/>
    </source>
</evidence>
<name>A0A238X8Q3_9PSEU</name>
<feature type="transmembrane region" description="Helical" evidence="8">
    <location>
        <begin position="98"/>
        <end position="116"/>
    </location>
</feature>
<dbReference type="Pfam" id="PF01925">
    <property type="entry name" value="TauE"/>
    <property type="match status" value="1"/>
</dbReference>
<dbReference type="InterPro" id="IPR052017">
    <property type="entry name" value="TSUP"/>
</dbReference>
<gene>
    <name evidence="9" type="ORF">SAMN06265360_109159</name>
</gene>
<dbReference type="AlphaFoldDB" id="A0A238X8Q3"/>
<evidence type="ECO:0000256" key="4">
    <source>
        <dbReference type="ARBA" id="ARBA00022475"/>
    </source>
</evidence>
<evidence type="ECO:0000256" key="5">
    <source>
        <dbReference type="ARBA" id="ARBA00022692"/>
    </source>
</evidence>